<gene>
    <name evidence="1" type="ORF">PV11_00154</name>
</gene>
<protein>
    <submittedName>
        <fullName evidence="1">Uncharacterized protein</fullName>
    </submittedName>
</protein>
<dbReference type="AlphaFoldDB" id="A0A0D1YSE4"/>
<sequence length="127" mass="13482">MNSGSDCGGSVINGEATERPMSFNVVPRYNYRVNKPNNNRAYEASRRAARSDATIDRFACESCPRTAGSVGHSVAPAPNIAPALVAPPPYVAPAPFNIRRGARAVVLLAAQAPFGAAASYLELQERH</sequence>
<evidence type="ECO:0000313" key="1">
    <source>
        <dbReference type="EMBL" id="KIV84369.1"/>
    </source>
</evidence>
<accession>A0A0D1YSE4</accession>
<name>A0A0D1YSE4_9EURO</name>
<dbReference type="HOGENOM" id="CLU_1970591_0_0_1"/>
<dbReference type="Proteomes" id="UP000053599">
    <property type="component" value="Unassembled WGS sequence"/>
</dbReference>
<evidence type="ECO:0000313" key="2">
    <source>
        <dbReference type="Proteomes" id="UP000053599"/>
    </source>
</evidence>
<proteinExistence type="predicted"/>
<dbReference type="EMBL" id="KN846951">
    <property type="protein sequence ID" value="KIV84369.1"/>
    <property type="molecule type" value="Genomic_DNA"/>
</dbReference>
<reference evidence="1 2" key="1">
    <citation type="submission" date="2015-01" db="EMBL/GenBank/DDBJ databases">
        <title>The Genome Sequence of Exophiala sideris CBS121828.</title>
        <authorList>
            <consortium name="The Broad Institute Genomics Platform"/>
            <person name="Cuomo C."/>
            <person name="de Hoog S."/>
            <person name="Gorbushina A."/>
            <person name="Stielow B."/>
            <person name="Teixiera M."/>
            <person name="Abouelleil A."/>
            <person name="Chapman S.B."/>
            <person name="Priest M."/>
            <person name="Young S.K."/>
            <person name="Wortman J."/>
            <person name="Nusbaum C."/>
            <person name="Birren B."/>
        </authorList>
    </citation>
    <scope>NUCLEOTIDE SEQUENCE [LARGE SCALE GENOMIC DNA]</scope>
    <source>
        <strain evidence="1 2">CBS 121828</strain>
    </source>
</reference>
<organism evidence="1 2">
    <name type="scientific">Exophiala sideris</name>
    <dbReference type="NCBI Taxonomy" id="1016849"/>
    <lineage>
        <taxon>Eukaryota</taxon>
        <taxon>Fungi</taxon>
        <taxon>Dikarya</taxon>
        <taxon>Ascomycota</taxon>
        <taxon>Pezizomycotina</taxon>
        <taxon>Eurotiomycetes</taxon>
        <taxon>Chaetothyriomycetidae</taxon>
        <taxon>Chaetothyriales</taxon>
        <taxon>Herpotrichiellaceae</taxon>
        <taxon>Exophiala</taxon>
    </lineage>
</organism>